<dbReference type="Gene3D" id="3.40.50.300">
    <property type="entry name" value="P-loop containing nucleotide triphosphate hydrolases"/>
    <property type="match status" value="1"/>
</dbReference>
<keyword evidence="2" id="KW-0639">Primosome</keyword>
<dbReference type="Pfam" id="PF19263">
    <property type="entry name" value="DUF5906"/>
    <property type="match status" value="1"/>
</dbReference>
<evidence type="ECO:0000256" key="2">
    <source>
        <dbReference type="ARBA" id="ARBA00022515"/>
    </source>
</evidence>
<dbReference type="InterPro" id="IPR034154">
    <property type="entry name" value="TOPRIM_DnaG/twinkle"/>
</dbReference>
<dbReference type="Pfam" id="PF08706">
    <property type="entry name" value="D5_N"/>
    <property type="match status" value="1"/>
</dbReference>
<dbReference type="InterPro" id="IPR014818">
    <property type="entry name" value="Phage/plasmid_primase_P4_C"/>
</dbReference>
<feature type="domain" description="SF3 helicase" evidence="11">
    <location>
        <begin position="473"/>
        <end position="626"/>
    </location>
</feature>
<dbReference type="SUPFAM" id="SSF46785">
    <property type="entry name" value="Winged helix' DNA-binding domain"/>
    <property type="match status" value="1"/>
</dbReference>
<dbReference type="PROSITE" id="PS51206">
    <property type="entry name" value="SF3_HELICASE_1"/>
    <property type="match status" value="1"/>
</dbReference>
<keyword evidence="13" id="KW-1185">Reference proteome</keyword>
<dbReference type="AlphaFoldDB" id="A0A1H9JH68"/>
<proteinExistence type="predicted"/>
<dbReference type="InterPro" id="IPR004968">
    <property type="entry name" value="DNA_primase/NTPase_C"/>
</dbReference>
<gene>
    <name evidence="12" type="ORF">SAMN05216522_107190</name>
</gene>
<dbReference type="GO" id="GO:0006269">
    <property type="term" value="P:DNA replication, synthesis of primer"/>
    <property type="evidence" value="ECO:0007669"/>
    <property type="project" value="UniProtKB-KW"/>
</dbReference>
<evidence type="ECO:0000256" key="4">
    <source>
        <dbReference type="ARBA" id="ARBA00022695"/>
    </source>
</evidence>
<dbReference type="GO" id="GO:0000428">
    <property type="term" value="C:DNA-directed RNA polymerase complex"/>
    <property type="evidence" value="ECO:0007669"/>
    <property type="project" value="UniProtKB-KW"/>
</dbReference>
<keyword evidence="7" id="KW-0378">Hydrolase</keyword>
<dbReference type="InterPro" id="IPR006171">
    <property type="entry name" value="TOPRIM_dom"/>
</dbReference>
<keyword evidence="6" id="KW-0547">Nucleotide-binding</keyword>
<dbReference type="Pfam" id="PF13362">
    <property type="entry name" value="Toprim_3"/>
    <property type="match status" value="1"/>
</dbReference>
<dbReference type="InterPro" id="IPR014015">
    <property type="entry name" value="Helicase_SF3_DNA-vir"/>
</dbReference>
<evidence type="ECO:0000256" key="8">
    <source>
        <dbReference type="ARBA" id="ARBA00022806"/>
    </source>
</evidence>
<dbReference type="PANTHER" id="PTHR35372:SF2">
    <property type="entry name" value="SF3 HELICASE DOMAIN-CONTAINING PROTEIN"/>
    <property type="match status" value="1"/>
</dbReference>
<evidence type="ECO:0000256" key="10">
    <source>
        <dbReference type="ARBA" id="ARBA00023163"/>
    </source>
</evidence>
<evidence type="ECO:0000256" key="1">
    <source>
        <dbReference type="ARBA" id="ARBA00022478"/>
    </source>
</evidence>
<dbReference type="InterPro" id="IPR013237">
    <property type="entry name" value="Phage_T7_Gp4_N"/>
</dbReference>
<dbReference type="Pfam" id="PF08273">
    <property type="entry name" value="Zn_Ribbon_Prim"/>
    <property type="match status" value="1"/>
</dbReference>
<evidence type="ECO:0000256" key="9">
    <source>
        <dbReference type="ARBA" id="ARBA00022840"/>
    </source>
</evidence>
<organism evidence="12 13">
    <name type="scientific">Rosenbergiella nectarea</name>
    <dbReference type="NCBI Taxonomy" id="988801"/>
    <lineage>
        <taxon>Bacteria</taxon>
        <taxon>Pseudomonadati</taxon>
        <taxon>Pseudomonadota</taxon>
        <taxon>Gammaproteobacteria</taxon>
        <taxon>Enterobacterales</taxon>
        <taxon>Erwiniaceae</taxon>
        <taxon>Rosenbergiella</taxon>
    </lineage>
</organism>
<dbReference type="SUPFAM" id="SSF57783">
    <property type="entry name" value="Zinc beta-ribbon"/>
    <property type="match status" value="1"/>
</dbReference>
<dbReference type="GO" id="GO:1990077">
    <property type="term" value="C:primosome complex"/>
    <property type="evidence" value="ECO:0007669"/>
    <property type="project" value="UniProtKB-KW"/>
</dbReference>
<dbReference type="InterPro" id="IPR045455">
    <property type="entry name" value="NrS-1_pol-like_helicase"/>
</dbReference>
<evidence type="ECO:0000259" key="11">
    <source>
        <dbReference type="PROSITE" id="PS51206"/>
    </source>
</evidence>
<dbReference type="InterPro" id="IPR051620">
    <property type="entry name" value="ORF904-like_C"/>
</dbReference>
<evidence type="ECO:0000256" key="3">
    <source>
        <dbReference type="ARBA" id="ARBA00022679"/>
    </source>
</evidence>
<keyword evidence="9" id="KW-0067">ATP-binding</keyword>
<dbReference type="InterPro" id="IPR036388">
    <property type="entry name" value="WH-like_DNA-bd_sf"/>
</dbReference>
<dbReference type="SMART" id="SM00778">
    <property type="entry name" value="Prim_Zn_Ribbon"/>
    <property type="match status" value="1"/>
</dbReference>
<dbReference type="SUPFAM" id="SSF52540">
    <property type="entry name" value="P-loop containing nucleoside triphosphate hydrolases"/>
    <property type="match status" value="1"/>
</dbReference>
<dbReference type="InterPro" id="IPR036977">
    <property type="entry name" value="DNA_primase_Znf_CHC2"/>
</dbReference>
<dbReference type="GO" id="GO:0016779">
    <property type="term" value="F:nucleotidyltransferase activity"/>
    <property type="evidence" value="ECO:0007669"/>
    <property type="project" value="UniProtKB-KW"/>
</dbReference>
<dbReference type="InterPro" id="IPR036390">
    <property type="entry name" value="WH_DNA-bd_sf"/>
</dbReference>
<dbReference type="EMBL" id="FOGC01000007">
    <property type="protein sequence ID" value="SEQ86331.1"/>
    <property type="molecule type" value="Genomic_DNA"/>
</dbReference>
<evidence type="ECO:0000256" key="5">
    <source>
        <dbReference type="ARBA" id="ARBA00022705"/>
    </source>
</evidence>
<dbReference type="CDD" id="cd01029">
    <property type="entry name" value="TOPRIM_primases"/>
    <property type="match status" value="1"/>
</dbReference>
<dbReference type="OrthoDB" id="784829at2"/>
<reference evidence="13" key="1">
    <citation type="submission" date="2016-10" db="EMBL/GenBank/DDBJ databases">
        <authorList>
            <person name="Varghese N."/>
            <person name="Submissions S."/>
        </authorList>
    </citation>
    <scope>NUCLEOTIDE SEQUENCE [LARGE SCALE GENOMIC DNA]</scope>
    <source>
        <strain evidence="13">8N4</strain>
    </source>
</reference>
<dbReference type="GO" id="GO:0004386">
    <property type="term" value="F:helicase activity"/>
    <property type="evidence" value="ECO:0007669"/>
    <property type="project" value="UniProtKB-KW"/>
</dbReference>
<dbReference type="Gene3D" id="3.90.580.10">
    <property type="entry name" value="Zinc finger, CHC2-type domain"/>
    <property type="match status" value="1"/>
</dbReference>
<keyword evidence="8 12" id="KW-0347">Helicase</keyword>
<evidence type="ECO:0000256" key="6">
    <source>
        <dbReference type="ARBA" id="ARBA00022741"/>
    </source>
</evidence>
<evidence type="ECO:0000313" key="12">
    <source>
        <dbReference type="EMBL" id="SEQ86331.1"/>
    </source>
</evidence>
<sequence length="775" mass="85882">MKNFVSETASAARGSWAQVFPALGLNLIKNRHAKCPLCGGKDRFRFDDEGERGTWICNQCGAGDGLALASKYLSVDITEAARRVREVIGECEANPTTIMPTPTHDKAQLQAQAAKIAQEIVSSAIESENNAYLTRKGWQSVVSLTLSKAQKIALTQYRRGDLIIPLHNMDGELVNVQLINAEGEKRTLKGGQIKAASHILGADKPAKRIWLAEGYATALTVHKLTGEQVWIAFSSANFLSLASCIKEKHPTLPLIIAADRDLNEVGQQKAQKAANEFNATLALPPLFGDWNDAYIENGAERTTQALRQAILTQKQSPFEIMSSSEFTAMSVDAKATAIAEHYHNNLAIDESGEILSRYEGGAWKVITGNQFERDVVQLYQAIGASFSAGKISALISTLKLILPQQKAPSRQLIGFLNGVLDTQSGTFKPHQRQNWLRTVNNVAYTTPLPEESIETNAPHFWKWLNFAAANNTVKRDVILAALFMVLANRYDWQLFLEITGPGGTGKSLLSEIATMLAGKDNTFSAKIENLELSRERAPIVGRSLILLPDQEKWSGDGAGIKAITGGDAVSVDPKYKDAYSAHIPAVIIASNNNPMRFTDRSGGISRRRVILHFAQIIPARERDHQLADKIREELPIIVRQLMKRFADPNQAKTLLQNHQNSPEAIGIKREADPMADFCGYLFSTPEATGLYMGNASIRPMQPRRYLYHAYLTFMEANNFRNPLSMKSFSQALESILREYGFKYVSRRTKNGIQTNLDLKEESNGDWLPKRDEPML</sequence>
<dbReference type="RefSeq" id="WP_092676426.1">
    <property type="nucleotide sequence ID" value="NZ_FOGC01000007.1"/>
</dbReference>
<accession>A0A1H9JH68</accession>
<keyword evidence="10" id="KW-0804">Transcription</keyword>
<dbReference type="GO" id="GO:0008270">
    <property type="term" value="F:zinc ion binding"/>
    <property type="evidence" value="ECO:0007669"/>
    <property type="project" value="InterPro"/>
</dbReference>
<keyword evidence="5" id="KW-0235">DNA replication</keyword>
<dbReference type="Gene3D" id="1.10.10.10">
    <property type="entry name" value="Winged helix-like DNA-binding domain superfamily/Winged helix DNA-binding domain"/>
    <property type="match status" value="1"/>
</dbReference>
<dbReference type="InterPro" id="IPR027417">
    <property type="entry name" value="P-loop_NTPase"/>
</dbReference>
<dbReference type="GO" id="GO:0003677">
    <property type="term" value="F:DNA binding"/>
    <property type="evidence" value="ECO:0007669"/>
    <property type="project" value="InterPro"/>
</dbReference>
<dbReference type="Pfam" id="PF03288">
    <property type="entry name" value="Pox_D5"/>
    <property type="match status" value="1"/>
</dbReference>
<dbReference type="Proteomes" id="UP000242515">
    <property type="component" value="Unassembled WGS sequence"/>
</dbReference>
<keyword evidence="4" id="KW-0548">Nucleotidyltransferase</keyword>
<name>A0A1H9JH68_9GAMM</name>
<dbReference type="GO" id="GO:0016787">
    <property type="term" value="F:hydrolase activity"/>
    <property type="evidence" value="ECO:0007669"/>
    <property type="project" value="UniProtKB-KW"/>
</dbReference>
<keyword evidence="1" id="KW-0240">DNA-directed RNA polymerase</keyword>
<dbReference type="PANTHER" id="PTHR35372">
    <property type="entry name" value="ATP BINDING PROTEIN-RELATED"/>
    <property type="match status" value="1"/>
</dbReference>
<evidence type="ECO:0000256" key="7">
    <source>
        <dbReference type="ARBA" id="ARBA00022801"/>
    </source>
</evidence>
<evidence type="ECO:0000313" key="13">
    <source>
        <dbReference type="Proteomes" id="UP000242515"/>
    </source>
</evidence>
<dbReference type="SMART" id="SM00885">
    <property type="entry name" value="D5_N"/>
    <property type="match status" value="1"/>
</dbReference>
<dbReference type="GO" id="GO:0005524">
    <property type="term" value="F:ATP binding"/>
    <property type="evidence" value="ECO:0007669"/>
    <property type="project" value="UniProtKB-KW"/>
</dbReference>
<dbReference type="STRING" id="988801.SAMN05216522_107190"/>
<protein>
    <submittedName>
        <fullName evidence="12">Putative DNA primase/helicase</fullName>
    </submittedName>
</protein>
<keyword evidence="3" id="KW-0808">Transferase</keyword>